<evidence type="ECO:0000259" key="2">
    <source>
        <dbReference type="PROSITE" id="PS51202"/>
    </source>
</evidence>
<accession>A0A1M6NFX0</accession>
<dbReference type="PROSITE" id="PS51202">
    <property type="entry name" value="RCK_C"/>
    <property type="match status" value="1"/>
</dbReference>
<evidence type="ECO:0000313" key="3">
    <source>
        <dbReference type="EMBL" id="SHJ94625.1"/>
    </source>
</evidence>
<evidence type="ECO:0000313" key="4">
    <source>
        <dbReference type="Proteomes" id="UP000184301"/>
    </source>
</evidence>
<dbReference type="OrthoDB" id="9776294at2"/>
<reference evidence="3 4" key="1">
    <citation type="submission" date="2016-11" db="EMBL/GenBank/DDBJ databases">
        <authorList>
            <person name="Jaros S."/>
            <person name="Januszkiewicz K."/>
            <person name="Wedrychowicz H."/>
        </authorList>
    </citation>
    <scope>NUCLEOTIDE SEQUENCE [LARGE SCALE GENOMIC DNA]</scope>
    <source>
        <strain evidence="3 4">DSM 15480</strain>
    </source>
</reference>
<dbReference type="Gene3D" id="3.30.70.1450">
    <property type="entry name" value="Regulator of K+ conductance, C-terminal domain"/>
    <property type="match status" value="1"/>
</dbReference>
<feature type="domain" description="RCK C-terminal" evidence="2">
    <location>
        <begin position="138"/>
        <end position="214"/>
    </location>
</feature>
<dbReference type="RefSeq" id="WP_073108822.1">
    <property type="nucleotide sequence ID" value="NZ_FQZY01000023.1"/>
</dbReference>
<dbReference type="SUPFAM" id="SSF51735">
    <property type="entry name" value="NAD(P)-binding Rossmann-fold domains"/>
    <property type="match status" value="1"/>
</dbReference>
<sequence>MKKQYVVFGLGNFGRSVALTLEQLGCDVVAVDSSLEKVQEIADLVSYAIRADVSDPDSLKMLGTRNLDGAVVALSDNLEASIMATIVSKEMGIPYILAKAKNELHETVLTKVGADIVVYPERDMGARVAKNLMSSAFTDWIELSTDYSLMEKQIPESWVGKSIVDLKIRERYHVNVVGLLENGEMDVDFDPRMPLSEKMVVALVGANKQLEKFR</sequence>
<dbReference type="Gene3D" id="3.40.50.720">
    <property type="entry name" value="NAD(P)-binding Rossmann-like Domain"/>
    <property type="match status" value="1"/>
</dbReference>
<name>A0A1M6NFX0_9FIRM</name>
<dbReference type="Proteomes" id="UP000184301">
    <property type="component" value="Unassembled WGS sequence"/>
</dbReference>
<dbReference type="InterPro" id="IPR036721">
    <property type="entry name" value="RCK_C_sf"/>
</dbReference>
<dbReference type="PROSITE" id="PS51201">
    <property type="entry name" value="RCK_N"/>
    <property type="match status" value="1"/>
</dbReference>
<dbReference type="GO" id="GO:0006813">
    <property type="term" value="P:potassium ion transport"/>
    <property type="evidence" value="ECO:0007669"/>
    <property type="project" value="InterPro"/>
</dbReference>
<feature type="domain" description="RCK N-terminal" evidence="1">
    <location>
        <begin position="2"/>
        <end position="118"/>
    </location>
</feature>
<keyword evidence="4" id="KW-1185">Reference proteome</keyword>
<dbReference type="PANTHER" id="PTHR43833:SF7">
    <property type="entry name" value="KTR SYSTEM POTASSIUM UPTAKE PROTEIN C"/>
    <property type="match status" value="1"/>
</dbReference>
<dbReference type="AlphaFoldDB" id="A0A1M6NFX0"/>
<dbReference type="STRING" id="1121950.SAMN02745243_01796"/>
<dbReference type="PANTHER" id="PTHR43833">
    <property type="entry name" value="POTASSIUM CHANNEL PROTEIN 2-RELATED-RELATED"/>
    <property type="match status" value="1"/>
</dbReference>
<dbReference type="GO" id="GO:0008324">
    <property type="term" value="F:monoatomic cation transmembrane transporter activity"/>
    <property type="evidence" value="ECO:0007669"/>
    <property type="project" value="InterPro"/>
</dbReference>
<dbReference type="Pfam" id="PF02254">
    <property type="entry name" value="TrkA_N"/>
    <property type="match status" value="1"/>
</dbReference>
<dbReference type="InterPro" id="IPR006037">
    <property type="entry name" value="RCK_C"/>
</dbReference>
<protein>
    <submittedName>
        <fullName evidence="3">Trk system potassium uptake protein TrkA</fullName>
    </submittedName>
</protein>
<proteinExistence type="predicted"/>
<dbReference type="EMBL" id="FQZY01000023">
    <property type="protein sequence ID" value="SHJ94625.1"/>
    <property type="molecule type" value="Genomic_DNA"/>
</dbReference>
<dbReference type="InterPro" id="IPR050721">
    <property type="entry name" value="Trk_Ktr_HKT_K-transport"/>
</dbReference>
<evidence type="ECO:0000259" key="1">
    <source>
        <dbReference type="PROSITE" id="PS51201"/>
    </source>
</evidence>
<dbReference type="InterPro" id="IPR003148">
    <property type="entry name" value="RCK_N"/>
</dbReference>
<dbReference type="Pfam" id="PF02080">
    <property type="entry name" value="TrkA_C"/>
    <property type="match status" value="1"/>
</dbReference>
<dbReference type="SUPFAM" id="SSF116726">
    <property type="entry name" value="TrkA C-terminal domain-like"/>
    <property type="match status" value="1"/>
</dbReference>
<organism evidence="3 4">
    <name type="scientific">Hespellia stercorisuis DSM 15480</name>
    <dbReference type="NCBI Taxonomy" id="1121950"/>
    <lineage>
        <taxon>Bacteria</taxon>
        <taxon>Bacillati</taxon>
        <taxon>Bacillota</taxon>
        <taxon>Clostridia</taxon>
        <taxon>Lachnospirales</taxon>
        <taxon>Lachnospiraceae</taxon>
        <taxon>Hespellia</taxon>
    </lineage>
</organism>
<dbReference type="InterPro" id="IPR036291">
    <property type="entry name" value="NAD(P)-bd_dom_sf"/>
</dbReference>
<gene>
    <name evidence="3" type="ORF">SAMN02745243_01796</name>
</gene>